<protein>
    <submittedName>
        <fullName evidence="2">Uncharacterized protein</fullName>
    </submittedName>
</protein>
<evidence type="ECO:0000313" key="2">
    <source>
        <dbReference type="EMBL" id="PIL34603.1"/>
    </source>
</evidence>
<accession>A0A2G8SLJ8</accession>
<keyword evidence="3" id="KW-1185">Reference proteome</keyword>
<sequence length="477" mass="53608">MNLLQHSLRISNVPSAIVSWIVRRLRGASIRNGPKCTDTEEELTVGEGKTSQDSEAERKQREVHDVRHQLEAERASLEQQRKELEATLAETSQLQVRLVQLESSSGQEAEQLRELVDRERTARIRSEARGEDASTEVQRLRERLDQREGEARRSAARIDELERMNAQVEKERRSAAALLQARTAELREAQSFLVKEDDVDDSEVVHLVETLNGQIGRTADRLAHGPYFRFGSSGDVVVVQKATKRLERYAWIPPSLISALRSADRGKDADMVRTSLQAGMAMYTRWLATSWDLGVLDSRGLLEGIYLSIRERGKWRALCRTHVKSLLDTGEAQTRRLFETLSIIVSDVLIICGAEGTWDSISGIVVHEFERELLEVVDLALRFQWTVGERVLLRDFVVFVADSDATYDHTRMEDGNASLTDPSSEATLGRVLCTTHLGLMSESTVAANENRHGRKSGTKIVLKARVVLNTDVPDTSD</sequence>
<comment type="caution">
    <text evidence="2">The sequence shown here is derived from an EMBL/GenBank/DDBJ whole genome shotgun (WGS) entry which is preliminary data.</text>
</comment>
<feature type="region of interest" description="Disordered" evidence="1">
    <location>
        <begin position="31"/>
        <end position="65"/>
    </location>
</feature>
<dbReference type="OrthoDB" id="3147752at2759"/>
<evidence type="ECO:0000256" key="1">
    <source>
        <dbReference type="SAM" id="MobiDB-lite"/>
    </source>
</evidence>
<feature type="region of interest" description="Disordered" evidence="1">
    <location>
        <begin position="126"/>
        <end position="149"/>
    </location>
</feature>
<dbReference type="AlphaFoldDB" id="A0A2G8SLJ8"/>
<organism evidence="2 3">
    <name type="scientific">Ganoderma sinense ZZ0214-1</name>
    <dbReference type="NCBI Taxonomy" id="1077348"/>
    <lineage>
        <taxon>Eukaryota</taxon>
        <taxon>Fungi</taxon>
        <taxon>Dikarya</taxon>
        <taxon>Basidiomycota</taxon>
        <taxon>Agaricomycotina</taxon>
        <taxon>Agaricomycetes</taxon>
        <taxon>Polyporales</taxon>
        <taxon>Polyporaceae</taxon>
        <taxon>Ganoderma</taxon>
    </lineage>
</organism>
<dbReference type="EMBL" id="AYKW01000005">
    <property type="protein sequence ID" value="PIL34603.1"/>
    <property type="molecule type" value="Genomic_DNA"/>
</dbReference>
<reference evidence="2 3" key="1">
    <citation type="journal article" date="2015" name="Sci. Rep.">
        <title>Chromosome-level genome map provides insights into diverse defense mechanisms in the medicinal fungus Ganoderma sinense.</title>
        <authorList>
            <person name="Zhu Y."/>
            <person name="Xu J."/>
            <person name="Sun C."/>
            <person name="Zhou S."/>
            <person name="Xu H."/>
            <person name="Nelson D.R."/>
            <person name="Qian J."/>
            <person name="Song J."/>
            <person name="Luo H."/>
            <person name="Xiang L."/>
            <person name="Li Y."/>
            <person name="Xu Z."/>
            <person name="Ji A."/>
            <person name="Wang L."/>
            <person name="Lu S."/>
            <person name="Hayward A."/>
            <person name="Sun W."/>
            <person name="Li X."/>
            <person name="Schwartz D.C."/>
            <person name="Wang Y."/>
            <person name="Chen S."/>
        </authorList>
    </citation>
    <scope>NUCLEOTIDE SEQUENCE [LARGE SCALE GENOMIC DNA]</scope>
    <source>
        <strain evidence="2 3">ZZ0214-1</strain>
    </source>
</reference>
<evidence type="ECO:0000313" key="3">
    <source>
        <dbReference type="Proteomes" id="UP000230002"/>
    </source>
</evidence>
<feature type="compositionally biased region" description="Basic and acidic residues" evidence="1">
    <location>
        <begin position="50"/>
        <end position="65"/>
    </location>
</feature>
<name>A0A2G8SLJ8_9APHY</name>
<dbReference type="Proteomes" id="UP000230002">
    <property type="component" value="Unassembled WGS sequence"/>
</dbReference>
<proteinExistence type="predicted"/>
<gene>
    <name evidence="2" type="ORF">GSI_03382</name>
</gene>